<evidence type="ECO:0000256" key="1">
    <source>
        <dbReference type="PROSITE-ProRule" id="PRU00285"/>
    </source>
</evidence>
<dbReference type="PANTHER" id="PTHR11527">
    <property type="entry name" value="HEAT-SHOCK PROTEIN 20 FAMILY MEMBER"/>
    <property type="match status" value="1"/>
</dbReference>
<feature type="domain" description="SHSP" evidence="3">
    <location>
        <begin position="37"/>
        <end position="151"/>
    </location>
</feature>
<accession>A0AAP2GGU2</accession>
<evidence type="ECO:0000256" key="2">
    <source>
        <dbReference type="RuleBase" id="RU003616"/>
    </source>
</evidence>
<evidence type="ECO:0000259" key="3">
    <source>
        <dbReference type="PROSITE" id="PS01031"/>
    </source>
</evidence>
<dbReference type="InterPro" id="IPR008978">
    <property type="entry name" value="HSP20-like_chaperone"/>
</dbReference>
<dbReference type="InterPro" id="IPR031107">
    <property type="entry name" value="Small_HSP"/>
</dbReference>
<dbReference type="SUPFAM" id="SSF49764">
    <property type="entry name" value="HSP20-like chaperones"/>
    <property type="match status" value="1"/>
</dbReference>
<dbReference type="PROSITE" id="PS01031">
    <property type="entry name" value="SHSP"/>
    <property type="match status" value="1"/>
</dbReference>
<dbReference type="InterPro" id="IPR002068">
    <property type="entry name" value="A-crystallin/Hsp20_dom"/>
</dbReference>
<reference evidence="4 5" key="1">
    <citation type="submission" date="2021-05" db="EMBL/GenBank/DDBJ databases">
        <title>A Polyphasic approach of four new species of the genus Ohtaekwangia: Ohtaekwangia histidinii sp. nov., Ohtaekwangia cretensis sp. nov., Ohtaekwangia indiensis sp. nov., Ohtaekwangia reichenbachii sp. nov. from diverse environment.</title>
        <authorList>
            <person name="Octaviana S."/>
        </authorList>
    </citation>
    <scope>NUCLEOTIDE SEQUENCE [LARGE SCALE GENOMIC DNA]</scope>
    <source>
        <strain evidence="4 5">PWU37</strain>
    </source>
</reference>
<dbReference type="EMBL" id="JAHESC010000008">
    <property type="protein sequence ID" value="MBT1686481.1"/>
    <property type="molecule type" value="Genomic_DNA"/>
</dbReference>
<gene>
    <name evidence="4" type="ORF">KK078_07945</name>
</gene>
<dbReference type="CDD" id="cd06464">
    <property type="entry name" value="ACD_sHsps-like"/>
    <property type="match status" value="1"/>
</dbReference>
<name>A0AAP2GGU2_9BACT</name>
<proteinExistence type="inferred from homology"/>
<protein>
    <submittedName>
        <fullName evidence="4">Hsp20/alpha crystallin family protein</fullName>
    </submittedName>
</protein>
<sequence>MSITLKKNGGFPSLFSDFFGTSLIDRDFFDVGSDLFPSRLGINVPTANITENPKAYTLELAAPGLERKDFTVALDNHVLTVSAEKEEGKKENTDEYSRREYSFNSFSRSFTLPDNVSEGGIDAKYENGVLRVSIPKEKESSPRAAHRIQVS</sequence>
<keyword evidence="5" id="KW-1185">Reference proteome</keyword>
<comment type="caution">
    <text evidence="4">The sequence shown here is derived from an EMBL/GenBank/DDBJ whole genome shotgun (WGS) entry which is preliminary data.</text>
</comment>
<dbReference type="Pfam" id="PF00011">
    <property type="entry name" value="HSP20"/>
    <property type="match status" value="1"/>
</dbReference>
<evidence type="ECO:0000313" key="5">
    <source>
        <dbReference type="Proteomes" id="UP001319180"/>
    </source>
</evidence>
<dbReference type="Proteomes" id="UP001319180">
    <property type="component" value="Unassembled WGS sequence"/>
</dbReference>
<dbReference type="RefSeq" id="WP_254089717.1">
    <property type="nucleotide sequence ID" value="NZ_JAHESC010000008.1"/>
</dbReference>
<dbReference type="Gene3D" id="2.60.40.790">
    <property type="match status" value="1"/>
</dbReference>
<comment type="similarity">
    <text evidence="1 2">Belongs to the small heat shock protein (HSP20) family.</text>
</comment>
<dbReference type="AlphaFoldDB" id="A0AAP2GGU2"/>
<organism evidence="4 5">
    <name type="scientific">Dawidia soli</name>
    <dbReference type="NCBI Taxonomy" id="2782352"/>
    <lineage>
        <taxon>Bacteria</taxon>
        <taxon>Pseudomonadati</taxon>
        <taxon>Bacteroidota</taxon>
        <taxon>Cytophagia</taxon>
        <taxon>Cytophagales</taxon>
        <taxon>Chryseotaleaceae</taxon>
        <taxon>Dawidia</taxon>
    </lineage>
</organism>
<evidence type="ECO:0000313" key="4">
    <source>
        <dbReference type="EMBL" id="MBT1686481.1"/>
    </source>
</evidence>